<organism evidence="1 2">
    <name type="scientific">Enterobacter agglomerans</name>
    <name type="common">Erwinia herbicola</name>
    <name type="synonym">Pantoea agglomerans</name>
    <dbReference type="NCBI Taxonomy" id="549"/>
    <lineage>
        <taxon>Bacteria</taxon>
        <taxon>Pseudomonadati</taxon>
        <taxon>Pseudomonadota</taxon>
        <taxon>Gammaproteobacteria</taxon>
        <taxon>Enterobacterales</taxon>
        <taxon>Erwiniaceae</taxon>
        <taxon>Pantoea</taxon>
        <taxon>Pantoea agglomerans group</taxon>
    </lineage>
</organism>
<evidence type="ECO:0000313" key="1">
    <source>
        <dbReference type="EMBL" id="SUE06974.1"/>
    </source>
</evidence>
<evidence type="ECO:0000313" key="2">
    <source>
        <dbReference type="Proteomes" id="UP000254640"/>
    </source>
</evidence>
<keyword evidence="2" id="KW-1185">Reference proteome</keyword>
<dbReference type="EMBL" id="UGSO01000002">
    <property type="protein sequence ID" value="SUE06974.1"/>
    <property type="molecule type" value="Genomic_DNA"/>
</dbReference>
<proteinExistence type="predicted"/>
<gene>
    <name evidence="1" type="ORF">NCTC9381_05837</name>
</gene>
<accession>A0A379LS57</accession>
<name>A0A379LS57_ENTAG</name>
<dbReference type="AlphaFoldDB" id="A0A379LS57"/>
<dbReference type="Proteomes" id="UP000254640">
    <property type="component" value="Unassembled WGS sequence"/>
</dbReference>
<reference evidence="1 2" key="1">
    <citation type="submission" date="2018-06" db="EMBL/GenBank/DDBJ databases">
        <authorList>
            <consortium name="Pathogen Informatics"/>
            <person name="Doyle S."/>
        </authorList>
    </citation>
    <scope>NUCLEOTIDE SEQUENCE [LARGE SCALE GENOMIC DNA]</scope>
    <source>
        <strain evidence="1 2">NCTC9381</strain>
    </source>
</reference>
<sequence length="44" mass="4995">MCERLIASLAKMESSRAGRCSKNVMLFYISPEEDVDLTKPLTFI</sequence>
<protein>
    <submittedName>
        <fullName evidence="1">Uncharacterized protein</fullName>
    </submittedName>
</protein>